<dbReference type="AlphaFoldDB" id="A0A1V8RSY3"/>
<dbReference type="InterPro" id="IPR001647">
    <property type="entry name" value="HTH_TetR"/>
</dbReference>
<dbReference type="InterPro" id="IPR036271">
    <property type="entry name" value="Tet_transcr_reg_TetR-rel_C_sf"/>
</dbReference>
<keyword evidence="3 5" id="KW-0238">DNA-binding</keyword>
<evidence type="ECO:0000256" key="2">
    <source>
        <dbReference type="ARBA" id="ARBA00023015"/>
    </source>
</evidence>
<feature type="DNA-binding region" description="H-T-H motif" evidence="5">
    <location>
        <begin position="39"/>
        <end position="58"/>
    </location>
</feature>
<evidence type="ECO:0000256" key="4">
    <source>
        <dbReference type="ARBA" id="ARBA00023163"/>
    </source>
</evidence>
<comment type="caution">
    <text evidence="7">The sequence shown here is derived from an EMBL/GenBank/DDBJ whole genome shotgun (WGS) entry which is preliminary data.</text>
</comment>
<dbReference type="OrthoDB" id="9809265at2"/>
<gene>
    <name evidence="7" type="ORF">BFN67_14380</name>
</gene>
<keyword evidence="2" id="KW-0805">Transcription regulation</keyword>
<organism evidence="7 8">
    <name type="scientific">Manganibacter manganicus</name>
    <dbReference type="NCBI Taxonomy" id="1873176"/>
    <lineage>
        <taxon>Bacteria</taxon>
        <taxon>Pseudomonadati</taxon>
        <taxon>Pseudomonadota</taxon>
        <taxon>Alphaproteobacteria</taxon>
        <taxon>Hyphomicrobiales</taxon>
        <taxon>Phyllobacteriaceae</taxon>
        <taxon>Manganibacter</taxon>
    </lineage>
</organism>
<name>A0A1V8RSY3_9HYPH</name>
<dbReference type="SUPFAM" id="SSF48498">
    <property type="entry name" value="Tetracyclin repressor-like, C-terminal domain"/>
    <property type="match status" value="1"/>
</dbReference>
<dbReference type="SUPFAM" id="SSF46689">
    <property type="entry name" value="Homeodomain-like"/>
    <property type="match status" value="1"/>
</dbReference>
<dbReference type="GO" id="GO:0000976">
    <property type="term" value="F:transcription cis-regulatory region binding"/>
    <property type="evidence" value="ECO:0007669"/>
    <property type="project" value="TreeGrafter"/>
</dbReference>
<dbReference type="EMBL" id="MDET01000008">
    <property type="protein sequence ID" value="OQM76321.1"/>
    <property type="molecule type" value="Genomic_DNA"/>
</dbReference>
<keyword evidence="1" id="KW-0678">Repressor</keyword>
<proteinExistence type="predicted"/>
<feature type="domain" description="HTH tetR-type" evidence="6">
    <location>
        <begin position="16"/>
        <end position="76"/>
    </location>
</feature>
<dbReference type="Pfam" id="PF13977">
    <property type="entry name" value="TetR_C_6"/>
    <property type="match status" value="1"/>
</dbReference>
<dbReference type="Proteomes" id="UP000191905">
    <property type="component" value="Unassembled WGS sequence"/>
</dbReference>
<dbReference type="InterPro" id="IPR050109">
    <property type="entry name" value="HTH-type_TetR-like_transc_reg"/>
</dbReference>
<dbReference type="PROSITE" id="PS01081">
    <property type="entry name" value="HTH_TETR_1"/>
    <property type="match status" value="1"/>
</dbReference>
<dbReference type="GO" id="GO:0003700">
    <property type="term" value="F:DNA-binding transcription factor activity"/>
    <property type="evidence" value="ECO:0007669"/>
    <property type="project" value="TreeGrafter"/>
</dbReference>
<protein>
    <submittedName>
        <fullName evidence="7">TetR family transcriptional regulator</fullName>
    </submittedName>
</protein>
<sequence length="216" mass="23695">MNDAPPRRKFRREGEERRRQDLIEATLDCVAEYGLEGATVRAIARRAGVTAGLIRHYFPNKEELLQATYATIVGRMTEQAKAALAMDNASPRRRLAAFVEANLTPPVIDARIFSLWAGFIGRATHDPALAAAHRVGYLGFRDELEALVAEVLAAEDQVADKAQTRAHAIAINGILDGLWIEGCLADDLFGPRELAGIAISTVEALLRLKPEREETP</sequence>
<dbReference type="STRING" id="1873176.BFN67_14380"/>
<evidence type="ECO:0000256" key="1">
    <source>
        <dbReference type="ARBA" id="ARBA00022491"/>
    </source>
</evidence>
<keyword evidence="4" id="KW-0804">Transcription</keyword>
<dbReference type="PROSITE" id="PS50977">
    <property type="entry name" value="HTH_TETR_2"/>
    <property type="match status" value="1"/>
</dbReference>
<reference evidence="7 8" key="1">
    <citation type="journal article" date="2016" name="Int. J. Syst. Evol. Microbiol.">
        <title>Pseudaminobacter manganicus sp. nov., isolated from sludge of a manganese mine.</title>
        <authorList>
            <person name="Li J."/>
            <person name="Huang J."/>
            <person name="Liao S."/>
            <person name="Wang G."/>
        </authorList>
    </citation>
    <scope>NUCLEOTIDE SEQUENCE [LARGE SCALE GENOMIC DNA]</scope>
    <source>
        <strain evidence="7 8">JH-7</strain>
    </source>
</reference>
<evidence type="ECO:0000256" key="5">
    <source>
        <dbReference type="PROSITE-ProRule" id="PRU00335"/>
    </source>
</evidence>
<dbReference type="RefSeq" id="WP_080918832.1">
    <property type="nucleotide sequence ID" value="NZ_MDET01000008.1"/>
</dbReference>
<accession>A0A1V8RSY3</accession>
<dbReference type="InterPro" id="IPR009057">
    <property type="entry name" value="Homeodomain-like_sf"/>
</dbReference>
<dbReference type="InterPro" id="IPR039538">
    <property type="entry name" value="BetI_C"/>
</dbReference>
<evidence type="ECO:0000313" key="8">
    <source>
        <dbReference type="Proteomes" id="UP000191905"/>
    </source>
</evidence>
<dbReference type="PANTHER" id="PTHR30055">
    <property type="entry name" value="HTH-TYPE TRANSCRIPTIONAL REGULATOR RUTR"/>
    <property type="match status" value="1"/>
</dbReference>
<evidence type="ECO:0000313" key="7">
    <source>
        <dbReference type="EMBL" id="OQM76321.1"/>
    </source>
</evidence>
<dbReference type="Pfam" id="PF00440">
    <property type="entry name" value="TetR_N"/>
    <property type="match status" value="1"/>
</dbReference>
<dbReference type="InterPro" id="IPR023772">
    <property type="entry name" value="DNA-bd_HTH_TetR-type_CS"/>
</dbReference>
<dbReference type="PRINTS" id="PR00455">
    <property type="entry name" value="HTHTETR"/>
</dbReference>
<evidence type="ECO:0000256" key="3">
    <source>
        <dbReference type="ARBA" id="ARBA00023125"/>
    </source>
</evidence>
<keyword evidence="8" id="KW-1185">Reference proteome</keyword>
<dbReference type="Gene3D" id="1.10.357.10">
    <property type="entry name" value="Tetracycline Repressor, domain 2"/>
    <property type="match status" value="1"/>
</dbReference>
<evidence type="ECO:0000259" key="6">
    <source>
        <dbReference type="PROSITE" id="PS50977"/>
    </source>
</evidence>
<dbReference type="PANTHER" id="PTHR30055:SF234">
    <property type="entry name" value="HTH-TYPE TRANSCRIPTIONAL REGULATOR BETI"/>
    <property type="match status" value="1"/>
</dbReference>